<keyword evidence="13" id="KW-1185">Reference proteome</keyword>
<dbReference type="InterPro" id="IPR028082">
    <property type="entry name" value="Peripla_BP_I"/>
</dbReference>
<dbReference type="GO" id="GO:0030288">
    <property type="term" value="C:outer membrane-bounded periplasmic space"/>
    <property type="evidence" value="ECO:0007669"/>
    <property type="project" value="TreeGrafter"/>
</dbReference>
<evidence type="ECO:0000256" key="5">
    <source>
        <dbReference type="ARBA" id="ARBA00022723"/>
    </source>
</evidence>
<dbReference type="STRING" id="34097.SAMN02745150_00350"/>
<name>A0A1I1D5U3_BREAD</name>
<evidence type="ECO:0000256" key="1">
    <source>
        <dbReference type="ARBA" id="ARBA00004196"/>
    </source>
</evidence>
<evidence type="ECO:0000256" key="9">
    <source>
        <dbReference type="ARBA" id="ARBA00034323"/>
    </source>
</evidence>
<dbReference type="CDD" id="cd01539">
    <property type="entry name" value="PBP1_GGBP"/>
    <property type="match status" value="1"/>
</dbReference>
<dbReference type="InterPro" id="IPR050555">
    <property type="entry name" value="Bact_Solute-Bind_Prot2"/>
</dbReference>
<accession>A0A1I1D5U3</accession>
<keyword evidence="5" id="KW-0479">Metal-binding</keyword>
<reference evidence="13" key="1">
    <citation type="submission" date="2016-10" db="EMBL/GenBank/DDBJ databases">
        <authorList>
            <person name="Varghese N."/>
            <person name="Submissions S."/>
        </authorList>
    </citation>
    <scope>NUCLEOTIDE SEQUENCE [LARGE SCALE GENOMIC DNA]</scope>
    <source>
        <strain evidence="13">ATCC 43811</strain>
    </source>
</reference>
<proteinExistence type="inferred from homology"/>
<comment type="subcellular location">
    <subcellularLocation>
        <location evidence="1">Cell envelope</location>
    </subcellularLocation>
</comment>
<dbReference type="GO" id="GO:0030246">
    <property type="term" value="F:carbohydrate binding"/>
    <property type="evidence" value="ECO:0007669"/>
    <property type="project" value="InterPro"/>
</dbReference>
<evidence type="ECO:0000256" key="3">
    <source>
        <dbReference type="ARBA" id="ARBA00022448"/>
    </source>
</evidence>
<dbReference type="InterPro" id="IPR025997">
    <property type="entry name" value="SBP_2_dom"/>
</dbReference>
<dbReference type="Pfam" id="PF13407">
    <property type="entry name" value="Peripla_BP_4"/>
    <property type="match status" value="1"/>
</dbReference>
<keyword evidence="7" id="KW-0574">Periplasm</keyword>
<dbReference type="Gene3D" id="3.40.50.2300">
    <property type="match status" value="2"/>
</dbReference>
<evidence type="ECO:0000256" key="4">
    <source>
        <dbReference type="ARBA" id="ARBA00022597"/>
    </source>
</evidence>
<evidence type="ECO:0000256" key="10">
    <source>
        <dbReference type="ARBA" id="ARBA00034344"/>
    </source>
</evidence>
<dbReference type="PANTHER" id="PTHR30036">
    <property type="entry name" value="D-XYLOSE-BINDING PERIPLASMIC PROTEIN"/>
    <property type="match status" value="1"/>
</dbReference>
<keyword evidence="6" id="KW-0732">Signal</keyword>
<evidence type="ECO:0000256" key="7">
    <source>
        <dbReference type="ARBA" id="ARBA00022764"/>
    </source>
</evidence>
<keyword evidence="4" id="KW-0762">Sugar transport</keyword>
<dbReference type="Proteomes" id="UP000240042">
    <property type="component" value="Unassembled WGS sequence"/>
</dbReference>
<keyword evidence="8" id="KW-0106">Calcium</keyword>
<comment type="subunit">
    <text evidence="9">The ABC transporter complex is composed of one ATP-binding protein (MglA), two transmembrane proteins (MglC) and a solute-binding protein (MglB).</text>
</comment>
<sequence length="333" mass="36182">MNKIIAFAVLTIGLASCGVEKTASKKFGVSLYKFDDVFISSVGKAIQARKTETGSSATVNLSDAQGQQATQNDSVDTYIAQGYNALGINMVDRTAASVIIEKAKAADIPIVFFNREPVTADMNSWDKLYYVGARAEESGRIQGEIAAAYFKNDPKVDKNGDGILQYVIIEGEPGHQDAILRTEHSIKALQDAGVKVQKLASDTGMWQRVNGQEKMAAWLTAYGDQIELVLANNDDMALGAIEALRAAGYFTGEKFIPVIGVDASAPALDSIKNNLLYATVLNNARIQGYAVFDLMDALVSDKDVNSLGYEITDGKYIWVPYVAVTRDNYKEFQ</sequence>
<feature type="domain" description="Periplasmic binding protein" evidence="11">
    <location>
        <begin position="27"/>
        <end position="302"/>
    </location>
</feature>
<evidence type="ECO:0000313" key="12">
    <source>
        <dbReference type="EMBL" id="SFB70389.1"/>
    </source>
</evidence>
<evidence type="ECO:0000259" key="11">
    <source>
        <dbReference type="Pfam" id="PF13407"/>
    </source>
</evidence>
<dbReference type="PANTHER" id="PTHR30036:SF2">
    <property type="entry name" value="D-GALACTOSE_METHYL-GALACTOSIDE BINDING PERIPLASMIC PROTEIN MGLB"/>
    <property type="match status" value="1"/>
</dbReference>
<evidence type="ECO:0000256" key="2">
    <source>
        <dbReference type="ARBA" id="ARBA00007639"/>
    </source>
</evidence>
<comment type="similarity">
    <text evidence="2">Belongs to the bacterial solute-binding protein 2 family.</text>
</comment>
<dbReference type="PROSITE" id="PS51257">
    <property type="entry name" value="PROKAR_LIPOPROTEIN"/>
    <property type="match status" value="1"/>
</dbReference>
<dbReference type="GO" id="GO:0046872">
    <property type="term" value="F:metal ion binding"/>
    <property type="evidence" value="ECO:0007669"/>
    <property type="project" value="UniProtKB-KW"/>
</dbReference>
<dbReference type="AlphaFoldDB" id="A0A1I1D5U3"/>
<dbReference type="InterPro" id="IPR044085">
    <property type="entry name" value="MglB-like_PBP1"/>
</dbReference>
<organism evidence="12 13">
    <name type="scientific">Brevinema andersonii</name>
    <dbReference type="NCBI Taxonomy" id="34097"/>
    <lineage>
        <taxon>Bacteria</taxon>
        <taxon>Pseudomonadati</taxon>
        <taxon>Spirochaetota</taxon>
        <taxon>Spirochaetia</taxon>
        <taxon>Brevinematales</taxon>
        <taxon>Brevinemataceae</taxon>
        <taxon>Brevinema</taxon>
    </lineage>
</organism>
<gene>
    <name evidence="12" type="ORF">SAMN02745150_00350</name>
</gene>
<dbReference type="EMBL" id="FOKY01000001">
    <property type="protein sequence ID" value="SFB70389.1"/>
    <property type="molecule type" value="Genomic_DNA"/>
</dbReference>
<protein>
    <recommendedName>
        <fullName evidence="10">D-galactose/methyl-galactoside binding periplasmic protein MglB</fullName>
    </recommendedName>
</protein>
<evidence type="ECO:0000313" key="13">
    <source>
        <dbReference type="Proteomes" id="UP000240042"/>
    </source>
</evidence>
<keyword evidence="3" id="KW-0813">Transport</keyword>
<evidence type="ECO:0000256" key="8">
    <source>
        <dbReference type="ARBA" id="ARBA00022837"/>
    </source>
</evidence>
<evidence type="ECO:0000256" key="6">
    <source>
        <dbReference type="ARBA" id="ARBA00022729"/>
    </source>
</evidence>
<dbReference type="SUPFAM" id="SSF53822">
    <property type="entry name" value="Periplasmic binding protein-like I"/>
    <property type="match status" value="1"/>
</dbReference>
<dbReference type="RefSeq" id="WP_092317770.1">
    <property type="nucleotide sequence ID" value="NZ_FOKY01000001.1"/>
</dbReference>
<dbReference type="OrthoDB" id="9769193at2"/>